<keyword evidence="3 14" id="KW-0813">Transport</keyword>
<keyword evidence="5" id="KW-0410">Iron transport</keyword>
<evidence type="ECO:0000259" key="16">
    <source>
        <dbReference type="SMART" id="SM00965"/>
    </source>
</evidence>
<accession>A0A934QLK2</accession>
<reference evidence="17" key="2">
    <citation type="journal article" date="2020" name="Microorganisms">
        <title>Osmotic Adaptation and Compatible Solute Biosynthesis of Phototrophic Bacteria as Revealed from Genome Analyses.</title>
        <authorList>
            <person name="Imhoff J.F."/>
            <person name="Rahn T."/>
            <person name="Kunzel S."/>
            <person name="Keller A."/>
            <person name="Neulinger S.C."/>
        </authorList>
    </citation>
    <scope>NUCLEOTIDE SEQUENCE</scope>
    <source>
        <strain evidence="17">DSM 9154</strain>
    </source>
</reference>
<comment type="subcellular location">
    <subcellularLocation>
        <location evidence="1 14">Cell outer membrane</location>
        <topology evidence="1 14">Multi-pass membrane protein</topology>
    </subcellularLocation>
</comment>
<dbReference type="FunFam" id="2.40.170.20:FF:000005">
    <property type="entry name" value="TonB-dependent siderophore receptor"/>
    <property type="match status" value="1"/>
</dbReference>
<keyword evidence="10 15" id="KW-0798">TonB box</keyword>
<dbReference type="CDD" id="cd01347">
    <property type="entry name" value="ligand_gated_channel"/>
    <property type="match status" value="1"/>
</dbReference>
<evidence type="ECO:0000256" key="9">
    <source>
        <dbReference type="ARBA" id="ARBA00023065"/>
    </source>
</evidence>
<evidence type="ECO:0000256" key="7">
    <source>
        <dbReference type="ARBA" id="ARBA00022729"/>
    </source>
</evidence>
<keyword evidence="8" id="KW-0408">Iron</keyword>
<dbReference type="Pfam" id="PF07715">
    <property type="entry name" value="Plug"/>
    <property type="match status" value="1"/>
</dbReference>
<evidence type="ECO:0000256" key="5">
    <source>
        <dbReference type="ARBA" id="ARBA00022496"/>
    </source>
</evidence>
<evidence type="ECO:0000256" key="15">
    <source>
        <dbReference type="RuleBase" id="RU003357"/>
    </source>
</evidence>
<evidence type="ECO:0000256" key="13">
    <source>
        <dbReference type="ARBA" id="ARBA00023237"/>
    </source>
</evidence>
<dbReference type="InterPro" id="IPR011662">
    <property type="entry name" value="Secretin/TonB_short_N"/>
</dbReference>
<dbReference type="PANTHER" id="PTHR32552:SF68">
    <property type="entry name" value="FERRICHROME OUTER MEMBRANE TRANSPORTER_PHAGE RECEPTOR"/>
    <property type="match status" value="1"/>
</dbReference>
<dbReference type="Gene3D" id="2.170.130.10">
    <property type="entry name" value="TonB-dependent receptor, plug domain"/>
    <property type="match status" value="1"/>
</dbReference>
<evidence type="ECO:0000256" key="10">
    <source>
        <dbReference type="ARBA" id="ARBA00023077"/>
    </source>
</evidence>
<dbReference type="GO" id="GO:0009279">
    <property type="term" value="C:cell outer membrane"/>
    <property type="evidence" value="ECO:0007669"/>
    <property type="project" value="UniProtKB-SubCell"/>
</dbReference>
<organism evidence="17 18">
    <name type="scientific">Rhodovibrio salinarum</name>
    <dbReference type="NCBI Taxonomy" id="1087"/>
    <lineage>
        <taxon>Bacteria</taxon>
        <taxon>Pseudomonadati</taxon>
        <taxon>Pseudomonadota</taxon>
        <taxon>Alphaproteobacteria</taxon>
        <taxon>Rhodospirillales</taxon>
        <taxon>Rhodovibrionaceae</taxon>
        <taxon>Rhodovibrio</taxon>
    </lineage>
</organism>
<dbReference type="SUPFAM" id="SSF56935">
    <property type="entry name" value="Porins"/>
    <property type="match status" value="1"/>
</dbReference>
<dbReference type="AlphaFoldDB" id="A0A934QLK2"/>
<gene>
    <name evidence="17" type="ORF">CKO21_17825</name>
</gene>
<dbReference type="RefSeq" id="WP_027287113.1">
    <property type="nucleotide sequence ID" value="NZ_NRRE01000034.1"/>
</dbReference>
<evidence type="ECO:0000256" key="3">
    <source>
        <dbReference type="ARBA" id="ARBA00022448"/>
    </source>
</evidence>
<dbReference type="InterPro" id="IPR037066">
    <property type="entry name" value="Plug_dom_sf"/>
</dbReference>
<comment type="similarity">
    <text evidence="2 14 15">Belongs to the TonB-dependent receptor family.</text>
</comment>
<keyword evidence="4 14" id="KW-1134">Transmembrane beta strand</keyword>
<name>A0A934QLK2_9PROT</name>
<keyword evidence="13 14" id="KW-0998">Cell outer membrane</keyword>
<evidence type="ECO:0000256" key="4">
    <source>
        <dbReference type="ARBA" id="ARBA00022452"/>
    </source>
</evidence>
<dbReference type="InterPro" id="IPR012910">
    <property type="entry name" value="Plug_dom"/>
</dbReference>
<dbReference type="GO" id="GO:0038023">
    <property type="term" value="F:signaling receptor activity"/>
    <property type="evidence" value="ECO:0007669"/>
    <property type="project" value="InterPro"/>
</dbReference>
<evidence type="ECO:0000256" key="11">
    <source>
        <dbReference type="ARBA" id="ARBA00023136"/>
    </source>
</evidence>
<evidence type="ECO:0000313" key="17">
    <source>
        <dbReference type="EMBL" id="MBK1699106.1"/>
    </source>
</evidence>
<dbReference type="InterPro" id="IPR039426">
    <property type="entry name" value="TonB-dep_rcpt-like"/>
</dbReference>
<keyword evidence="6 14" id="KW-0812">Transmembrane</keyword>
<keyword evidence="9" id="KW-0406">Ion transport</keyword>
<keyword evidence="11 14" id="KW-0472">Membrane</keyword>
<evidence type="ECO:0000256" key="14">
    <source>
        <dbReference type="PROSITE-ProRule" id="PRU01360"/>
    </source>
</evidence>
<keyword evidence="12 17" id="KW-0675">Receptor</keyword>
<dbReference type="GO" id="GO:0015344">
    <property type="term" value="F:siderophore uptake transmembrane transporter activity"/>
    <property type="evidence" value="ECO:0007669"/>
    <property type="project" value="TreeGrafter"/>
</dbReference>
<evidence type="ECO:0000256" key="6">
    <source>
        <dbReference type="ARBA" id="ARBA00022692"/>
    </source>
</evidence>
<evidence type="ECO:0000256" key="2">
    <source>
        <dbReference type="ARBA" id="ARBA00009810"/>
    </source>
</evidence>
<dbReference type="InterPro" id="IPR036942">
    <property type="entry name" value="Beta-barrel_TonB_sf"/>
</dbReference>
<sequence>MTLAALSLPLTDAVAADATGNAPTTADRAAATQLAASTVQLDMPAMDLGQALTRLADAANARILFPSELVARQSAPELSGRYTLAEALDIMLTGTGIVWSFSEDGTVVLESSGGDDEAALGPIVVEGDGEEARGPVDGYVASRSATGTKTDTPLIETPQAVNVVTRDQMEDQGVQSVAQSLGYTPGVVAQYGDNDLRHDWLTVRGFTPGRYLDGLRLPYGARGYSQPRIETYGLERVEVLKGPASILYGQGAPGGTVNMVKKRPTEEPIREVLLQTGSHARKQAAADLSGSLIDSGELQGRLVLLGRDSDTEFDHVDEQKAYVAPSLKWVPSDGTSLTLFAEYQEVRSEGGGGAPALPANGTLYTDGYGELPRETFVGEPDYDLFENQQWFVGYEAEHELDETFTLRQNLRYADVDVDTQRVQAFCNGTCDPSALMRYAWGFPETSQLFTVDNQVIADYATGPLDHTTLVGVDYSFEDSSFTETQLTILPGTFNAYDPQYGASVTRPDPGLQIDQTQSQLGLYAQDQIGFHGFTLTLGGRYDWAETETDTWRLGSGTSSSDQDDGAFTGRVGLTYLFDNGLAPYASYSTSFDPEGGTNRNGEPFDPTEGEQIEAGVKFQPANWNSFVTVSAYQLTRTNVLTPDPVNTSFNVQTGEVEVRGLELEGKAQLTEGLSLVGSYAYTESEITKDNPDSSGNSDEGNRLQFVPKHQASGWVDYEFQDGPLRGLGLGGGARYVGQTYGDTGNTYDIDSYTLFDAGVRYDLGALSNDFAGLQVSLDVNNVLDEKYVATCLSATGCYYGVGRTVYATLKYNW</sequence>
<evidence type="ECO:0000256" key="1">
    <source>
        <dbReference type="ARBA" id="ARBA00004571"/>
    </source>
</evidence>
<dbReference type="InterPro" id="IPR010105">
    <property type="entry name" value="TonB_sidphr_rcpt"/>
</dbReference>
<dbReference type="GO" id="GO:0015891">
    <property type="term" value="P:siderophore transport"/>
    <property type="evidence" value="ECO:0007669"/>
    <property type="project" value="InterPro"/>
</dbReference>
<dbReference type="FunFam" id="2.170.130.10:FF:000001">
    <property type="entry name" value="Catecholate siderophore TonB-dependent receptor"/>
    <property type="match status" value="1"/>
</dbReference>
<dbReference type="Pfam" id="PF00593">
    <property type="entry name" value="TonB_dep_Rec_b-barrel"/>
    <property type="match status" value="1"/>
</dbReference>
<keyword evidence="7" id="KW-0732">Signal</keyword>
<dbReference type="EMBL" id="NRRE01000034">
    <property type="protein sequence ID" value="MBK1699106.1"/>
    <property type="molecule type" value="Genomic_DNA"/>
</dbReference>
<dbReference type="SMART" id="SM00965">
    <property type="entry name" value="STN"/>
    <property type="match status" value="1"/>
</dbReference>
<comment type="caution">
    <text evidence="17">The sequence shown here is derived from an EMBL/GenBank/DDBJ whole genome shotgun (WGS) entry which is preliminary data.</text>
</comment>
<dbReference type="Gene3D" id="2.40.170.20">
    <property type="entry name" value="TonB-dependent receptor, beta-barrel domain"/>
    <property type="match status" value="1"/>
</dbReference>
<dbReference type="Proteomes" id="UP000778970">
    <property type="component" value="Unassembled WGS sequence"/>
</dbReference>
<protein>
    <submittedName>
        <fullName evidence="17">TonB-dependent siderophore receptor</fullName>
    </submittedName>
</protein>
<evidence type="ECO:0000256" key="8">
    <source>
        <dbReference type="ARBA" id="ARBA00023004"/>
    </source>
</evidence>
<dbReference type="InterPro" id="IPR000531">
    <property type="entry name" value="Beta-barrel_TonB"/>
</dbReference>
<evidence type="ECO:0000256" key="12">
    <source>
        <dbReference type="ARBA" id="ARBA00023170"/>
    </source>
</evidence>
<evidence type="ECO:0000313" key="18">
    <source>
        <dbReference type="Proteomes" id="UP000778970"/>
    </source>
</evidence>
<dbReference type="NCBIfam" id="TIGR01783">
    <property type="entry name" value="TonB-siderophor"/>
    <property type="match status" value="1"/>
</dbReference>
<dbReference type="PANTHER" id="PTHR32552">
    <property type="entry name" value="FERRICHROME IRON RECEPTOR-RELATED"/>
    <property type="match status" value="1"/>
</dbReference>
<dbReference type="Pfam" id="PF07660">
    <property type="entry name" value="STN"/>
    <property type="match status" value="1"/>
</dbReference>
<feature type="domain" description="Secretin/TonB short N-terminal" evidence="16">
    <location>
        <begin position="61"/>
        <end position="112"/>
    </location>
</feature>
<proteinExistence type="inferred from homology"/>
<dbReference type="Gene3D" id="3.55.50.30">
    <property type="match status" value="1"/>
</dbReference>
<reference evidence="17" key="1">
    <citation type="submission" date="2017-08" db="EMBL/GenBank/DDBJ databases">
        <authorList>
            <person name="Imhoff J.F."/>
            <person name="Rahn T."/>
            <person name="Kuenzel S."/>
            <person name="Neulinger S.C."/>
        </authorList>
    </citation>
    <scope>NUCLEOTIDE SEQUENCE</scope>
    <source>
        <strain evidence="17">DSM 9154</strain>
    </source>
</reference>
<dbReference type="PROSITE" id="PS52016">
    <property type="entry name" value="TONB_DEPENDENT_REC_3"/>
    <property type="match status" value="1"/>
</dbReference>
<keyword evidence="18" id="KW-1185">Reference proteome</keyword>